<dbReference type="InterPro" id="IPR022603">
    <property type="entry name" value="DUF3152"/>
</dbReference>
<evidence type="ECO:0000313" key="2">
    <source>
        <dbReference type="EMBL" id="QHS79526.1"/>
    </source>
</evidence>
<evidence type="ECO:0000259" key="1">
    <source>
        <dbReference type="Pfam" id="PF11350"/>
    </source>
</evidence>
<reference evidence="2" key="1">
    <citation type="journal article" date="2020" name="Nature">
        <title>Giant virus diversity and host interactions through global metagenomics.</title>
        <authorList>
            <person name="Schulz F."/>
            <person name="Roux S."/>
            <person name="Paez-Espino D."/>
            <person name="Jungbluth S."/>
            <person name="Walsh D.A."/>
            <person name="Denef V.J."/>
            <person name="McMahon K.D."/>
            <person name="Konstantinidis K.T."/>
            <person name="Eloe-Fadrosh E.A."/>
            <person name="Kyrpides N.C."/>
            <person name="Woyke T."/>
        </authorList>
    </citation>
    <scope>NUCLEOTIDE SEQUENCE</scope>
    <source>
        <strain evidence="2">GVMAG-S-1035237-23</strain>
    </source>
</reference>
<accession>A0A6C0AIP4</accession>
<dbReference type="SUPFAM" id="SSF55486">
    <property type="entry name" value="Metalloproteases ('zincins'), catalytic domain"/>
    <property type="match status" value="1"/>
</dbReference>
<organism evidence="2">
    <name type="scientific">viral metagenome</name>
    <dbReference type="NCBI Taxonomy" id="1070528"/>
    <lineage>
        <taxon>unclassified sequences</taxon>
        <taxon>metagenomes</taxon>
        <taxon>organismal metagenomes</taxon>
    </lineage>
</organism>
<dbReference type="EMBL" id="MN740645">
    <property type="protein sequence ID" value="QHS79526.1"/>
    <property type="molecule type" value="Genomic_DNA"/>
</dbReference>
<name>A0A6C0AIP4_9ZZZZ</name>
<protein>
    <recommendedName>
        <fullName evidence="1">DUF3152 domain-containing protein</fullName>
    </recommendedName>
</protein>
<dbReference type="AlphaFoldDB" id="A0A6C0AIP4"/>
<dbReference type="Pfam" id="PF11350">
    <property type="entry name" value="DUF3152"/>
    <property type="match status" value="1"/>
</dbReference>
<feature type="domain" description="DUF3152" evidence="1">
    <location>
        <begin position="31"/>
        <end position="147"/>
    </location>
</feature>
<sequence length="156" mass="17846">MLKRIKVKVVVDPDAQSQYSITHPAQIEFYIMAYLSDPDGWRKKGYFFEPVSLNQDVLIHFSTNATIRDKCGFTKSKLSCAEMFGKTMWINADRWFHGSPKSKLSLDDYRQYLVSHEMGHILGHEHEKCPCPGCRAPVMMQQTLGIGECTPNTSVR</sequence>
<proteinExistence type="predicted"/>